<dbReference type="EMBL" id="PGCJ01000088">
    <property type="protein sequence ID" value="PLW50795.1"/>
    <property type="molecule type" value="Genomic_DNA"/>
</dbReference>
<dbReference type="PANTHER" id="PTHR46754">
    <property type="entry name" value="MKI67 FHA DOMAIN-INTERACTING NUCLEOLAR PHOSPHOPROTEIN"/>
    <property type="match status" value="1"/>
</dbReference>
<feature type="compositionally biased region" description="Basic and acidic residues" evidence="5">
    <location>
        <begin position="130"/>
        <end position="140"/>
    </location>
</feature>
<comment type="caution">
    <text evidence="7">The sequence shown here is derived from an EMBL/GenBank/DDBJ whole genome shotgun (WGS) entry which is preliminary data.</text>
</comment>
<dbReference type="InterPro" id="IPR000504">
    <property type="entry name" value="RRM_dom"/>
</dbReference>
<name>A0A2N5VLB4_9BASI</name>
<accession>A0A2N5VLB4</accession>
<evidence type="ECO:0000313" key="8">
    <source>
        <dbReference type="Proteomes" id="UP000235388"/>
    </source>
</evidence>
<keyword evidence="8" id="KW-1185">Reference proteome</keyword>
<dbReference type="GO" id="GO:0003723">
    <property type="term" value="F:RNA binding"/>
    <property type="evidence" value="ECO:0007669"/>
    <property type="project" value="UniProtKB-UniRule"/>
</dbReference>
<dbReference type="SUPFAM" id="SSF54928">
    <property type="entry name" value="RNA-binding domain, RBD"/>
    <property type="match status" value="1"/>
</dbReference>
<dbReference type="OrthoDB" id="21467at2759"/>
<gene>
    <name evidence="7" type="ORF">PCANC_14312</name>
</gene>
<dbReference type="CDD" id="cd12307">
    <property type="entry name" value="RRM_NIFK_like"/>
    <property type="match status" value="1"/>
</dbReference>
<sequence>MDWLVSPILDEEKLLCNIKHSCRLSNLPSCPTHFFLLISRMAIPKVNRRKISENHDKDAAKVASKKNNTPKHVKFTEKTPKAHPKRKEQSAHKLNGFEGSETGDGSSEEEEEEGEDEDEEDEDEEDGDDSSEKGSNKSSDDASNAQPSSKDQPTPNRKSKRKATDDETGVVYLGRIPHGFYEEEMKSYFSQFGEVLRVRLSRCKRTGKPKHYGFIEFKHRQVAQIVAETIHNYLLSGKLLQCKLLEKDEIHPELWVGAGTKFMKDCKIRLDRQKHNQPKPLSQQIVISNRVVEKEQKKRQRLAEQGIDYDFQGYIPLAQPQAATTATPDDNPRKNKKSKKKA</sequence>
<dbReference type="Proteomes" id="UP000235388">
    <property type="component" value="Unassembled WGS sequence"/>
</dbReference>
<evidence type="ECO:0000256" key="4">
    <source>
        <dbReference type="PROSITE-ProRule" id="PRU00176"/>
    </source>
</evidence>
<dbReference type="SMART" id="SM00360">
    <property type="entry name" value="RRM"/>
    <property type="match status" value="1"/>
</dbReference>
<organism evidence="7 8">
    <name type="scientific">Puccinia coronata f. sp. avenae</name>
    <dbReference type="NCBI Taxonomy" id="200324"/>
    <lineage>
        <taxon>Eukaryota</taxon>
        <taxon>Fungi</taxon>
        <taxon>Dikarya</taxon>
        <taxon>Basidiomycota</taxon>
        <taxon>Pucciniomycotina</taxon>
        <taxon>Pucciniomycetes</taxon>
        <taxon>Pucciniales</taxon>
        <taxon>Pucciniaceae</taxon>
        <taxon>Puccinia</taxon>
    </lineage>
</organism>
<keyword evidence="3" id="KW-0539">Nucleus</keyword>
<comment type="subcellular location">
    <subcellularLocation>
        <location evidence="1">Nucleus</location>
        <location evidence="1">Nucleolus</location>
    </subcellularLocation>
</comment>
<feature type="compositionally biased region" description="Basic and acidic residues" evidence="5">
    <location>
        <begin position="50"/>
        <end position="60"/>
    </location>
</feature>
<proteinExistence type="predicted"/>
<evidence type="ECO:0000256" key="1">
    <source>
        <dbReference type="ARBA" id="ARBA00004604"/>
    </source>
</evidence>
<evidence type="ECO:0000256" key="3">
    <source>
        <dbReference type="ARBA" id="ARBA00023242"/>
    </source>
</evidence>
<feature type="compositionally biased region" description="Polar residues" evidence="5">
    <location>
        <begin position="142"/>
        <end position="156"/>
    </location>
</feature>
<evidence type="ECO:0000313" key="7">
    <source>
        <dbReference type="EMBL" id="PLW50795.1"/>
    </source>
</evidence>
<feature type="compositionally biased region" description="Acidic residues" evidence="5">
    <location>
        <begin position="106"/>
        <end position="129"/>
    </location>
</feature>
<dbReference type="STRING" id="200324.A0A2N5VLB4"/>
<feature type="region of interest" description="Disordered" evidence="5">
    <location>
        <begin position="49"/>
        <end position="166"/>
    </location>
</feature>
<dbReference type="AlphaFoldDB" id="A0A2N5VLB4"/>
<dbReference type="Gene3D" id="3.30.70.330">
    <property type="match status" value="1"/>
</dbReference>
<protein>
    <recommendedName>
        <fullName evidence="6">RRM domain-containing protein</fullName>
    </recommendedName>
</protein>
<evidence type="ECO:0000259" key="6">
    <source>
        <dbReference type="PROSITE" id="PS50102"/>
    </source>
</evidence>
<dbReference type="Pfam" id="PF00076">
    <property type="entry name" value="RRM_1"/>
    <property type="match status" value="1"/>
</dbReference>
<dbReference type="GO" id="GO:0005730">
    <property type="term" value="C:nucleolus"/>
    <property type="evidence" value="ECO:0007669"/>
    <property type="project" value="UniProtKB-SubCell"/>
</dbReference>
<evidence type="ECO:0000256" key="5">
    <source>
        <dbReference type="SAM" id="MobiDB-lite"/>
    </source>
</evidence>
<dbReference type="PROSITE" id="PS50102">
    <property type="entry name" value="RRM"/>
    <property type="match status" value="1"/>
</dbReference>
<feature type="region of interest" description="Disordered" evidence="5">
    <location>
        <begin position="320"/>
        <end position="342"/>
    </location>
</feature>
<dbReference type="InterPro" id="IPR035979">
    <property type="entry name" value="RBD_domain_sf"/>
</dbReference>
<feature type="domain" description="RRM" evidence="6">
    <location>
        <begin position="169"/>
        <end position="247"/>
    </location>
</feature>
<dbReference type="InterPro" id="IPR012677">
    <property type="entry name" value="Nucleotide-bd_a/b_plait_sf"/>
</dbReference>
<reference evidence="7 8" key="1">
    <citation type="submission" date="2017-11" db="EMBL/GenBank/DDBJ databases">
        <title>De novo assembly and phasing of dikaryotic genomes from two isolates of Puccinia coronata f. sp. avenae, the causal agent of oat crown rust.</title>
        <authorList>
            <person name="Miller M.E."/>
            <person name="Zhang Y."/>
            <person name="Omidvar V."/>
            <person name="Sperschneider J."/>
            <person name="Schwessinger B."/>
            <person name="Raley C."/>
            <person name="Palmer J.M."/>
            <person name="Garnica D."/>
            <person name="Upadhyaya N."/>
            <person name="Rathjen J."/>
            <person name="Taylor J.M."/>
            <person name="Park R.F."/>
            <person name="Dodds P.N."/>
            <person name="Hirsch C.D."/>
            <person name="Kianian S.F."/>
            <person name="Figueroa M."/>
        </authorList>
    </citation>
    <scope>NUCLEOTIDE SEQUENCE [LARGE SCALE GENOMIC DNA]</scope>
    <source>
        <strain evidence="7">12NC29</strain>
    </source>
</reference>
<evidence type="ECO:0000256" key="2">
    <source>
        <dbReference type="ARBA" id="ARBA00022884"/>
    </source>
</evidence>
<keyword evidence="2 4" id="KW-0694">RNA-binding</keyword>